<dbReference type="EMBL" id="FOFS01000005">
    <property type="protein sequence ID" value="SEQ34440.1"/>
    <property type="molecule type" value="Genomic_DNA"/>
</dbReference>
<evidence type="ECO:0000313" key="1">
    <source>
        <dbReference type="EMBL" id="SEQ34440.1"/>
    </source>
</evidence>
<organism evidence="1 2">
    <name type="scientific">Solimonas aquatica</name>
    <dbReference type="NCBI Taxonomy" id="489703"/>
    <lineage>
        <taxon>Bacteria</taxon>
        <taxon>Pseudomonadati</taxon>
        <taxon>Pseudomonadota</taxon>
        <taxon>Gammaproteobacteria</taxon>
        <taxon>Nevskiales</taxon>
        <taxon>Nevskiaceae</taxon>
        <taxon>Solimonas</taxon>
    </lineage>
</organism>
<evidence type="ECO:0000313" key="2">
    <source>
        <dbReference type="Proteomes" id="UP000199233"/>
    </source>
</evidence>
<dbReference type="STRING" id="489703.SAMN04488038_105294"/>
<name>A0A1H9F909_9GAMM</name>
<dbReference type="Proteomes" id="UP000199233">
    <property type="component" value="Unassembled WGS sequence"/>
</dbReference>
<accession>A0A1H9F909</accession>
<proteinExistence type="predicted"/>
<dbReference type="OrthoDB" id="9966032at2"/>
<protein>
    <submittedName>
        <fullName evidence="1">Uncharacterized protein</fullName>
    </submittedName>
</protein>
<dbReference type="RefSeq" id="WP_143068891.1">
    <property type="nucleotide sequence ID" value="NZ_FOFS01000005.1"/>
</dbReference>
<sequence>MKSNQISVSSRTLSIGNSEFIRAVAVPFSEEVERIGLHYPLSPQDKEAEPSAESAVFAAGVDLSGLVGVFTFVGTWAATKALDELFDIKLGPAIRTAIRNAFSKSSDKTYGITLAVHNAKKRTTILVVAIGASESGLQKSEQAVRATLAFAAQKAEQEPAEGVHMYLIEDGKSDLIPKITSDLRSALYELRHMKQTTKPVVLKRER</sequence>
<reference evidence="1 2" key="1">
    <citation type="submission" date="2016-10" db="EMBL/GenBank/DDBJ databases">
        <authorList>
            <person name="de Groot N.N."/>
        </authorList>
    </citation>
    <scope>NUCLEOTIDE SEQUENCE [LARGE SCALE GENOMIC DNA]</scope>
    <source>
        <strain evidence="1 2">DSM 25927</strain>
    </source>
</reference>
<dbReference type="AlphaFoldDB" id="A0A1H9F909"/>
<keyword evidence="2" id="KW-1185">Reference proteome</keyword>
<gene>
    <name evidence="1" type="ORF">SAMN04488038_105294</name>
</gene>